<reference evidence="1 2" key="1">
    <citation type="submission" date="2021-06" db="EMBL/GenBank/DDBJ databases">
        <title>Caerostris darwini draft genome.</title>
        <authorList>
            <person name="Kono N."/>
            <person name="Arakawa K."/>
        </authorList>
    </citation>
    <scope>NUCLEOTIDE SEQUENCE [LARGE SCALE GENOMIC DNA]</scope>
</reference>
<organism evidence="1 2">
    <name type="scientific">Caerostris darwini</name>
    <dbReference type="NCBI Taxonomy" id="1538125"/>
    <lineage>
        <taxon>Eukaryota</taxon>
        <taxon>Metazoa</taxon>
        <taxon>Ecdysozoa</taxon>
        <taxon>Arthropoda</taxon>
        <taxon>Chelicerata</taxon>
        <taxon>Arachnida</taxon>
        <taxon>Araneae</taxon>
        <taxon>Araneomorphae</taxon>
        <taxon>Entelegynae</taxon>
        <taxon>Araneoidea</taxon>
        <taxon>Araneidae</taxon>
        <taxon>Caerostris</taxon>
    </lineage>
</organism>
<comment type="caution">
    <text evidence="1">The sequence shown here is derived from an EMBL/GenBank/DDBJ whole genome shotgun (WGS) entry which is preliminary data.</text>
</comment>
<dbReference type="EMBL" id="BPLQ01000819">
    <property type="protein sequence ID" value="GIX75337.1"/>
    <property type="molecule type" value="Genomic_DNA"/>
</dbReference>
<dbReference type="AlphaFoldDB" id="A0AAV4MS84"/>
<dbReference type="SUPFAM" id="SSF52047">
    <property type="entry name" value="RNI-like"/>
    <property type="match status" value="1"/>
</dbReference>
<evidence type="ECO:0000313" key="2">
    <source>
        <dbReference type="Proteomes" id="UP001054837"/>
    </source>
</evidence>
<dbReference type="Gene3D" id="3.80.10.10">
    <property type="entry name" value="Ribonuclease Inhibitor"/>
    <property type="match status" value="1"/>
</dbReference>
<proteinExistence type="predicted"/>
<gene>
    <name evidence="1" type="primary">AVEN_47083_1</name>
    <name evidence="1" type="ORF">CDAR_507011</name>
</gene>
<dbReference type="InterPro" id="IPR032675">
    <property type="entry name" value="LRR_dom_sf"/>
</dbReference>
<sequence length="510" mass="59134">MEGSLYKFSLERIFELVKDPFWKKLLYAQLPSPVKWDLFQWIMITKENAENMNFSFHFVNGLLVGLTLYKIHSRGNLLTILEILLSMNSDLECLELIDVCDEFVKEEAISNCLGKVLRKSPNLLYFHCGTPFDLKALRNCKKLQHLKLCFCPNQPWYDFLEVKNGCPQQQFCLNSFTVCSYSIRTLQIEDMGCNWRASYPNYVEDLLKILMLCPELTAVGNRERDEIEKHIYRKLGRSSEDLPPSFKLQDCIWQQLLDVEEGTFMRSYAKTVPLRMAVATYPEVEKLSVVMNHEFSLIPLLHLNNLAYLSISYSVPTLNYFSVEIAPTLMSIGHRLKYLNLLAIDNLSINFLRAYLPNLKYLVSHCELCVNPYAEIENFYNLEELTLDSITIPDKTEKSLEILLSKCVNLRSLKLCTDFSRQLTDNRLNKILKSNSFLMLRTVSFNECHLSKKGVRKFIAHAKNLESVHITCKQITAPILKHVIREVNPKIKVNKGRFTNISSKIAFSMR</sequence>
<dbReference type="Proteomes" id="UP001054837">
    <property type="component" value="Unassembled WGS sequence"/>
</dbReference>
<name>A0AAV4MS84_9ARAC</name>
<accession>A0AAV4MS84</accession>
<protein>
    <submittedName>
        <fullName evidence="1">Uncharacterized protein</fullName>
    </submittedName>
</protein>
<evidence type="ECO:0000313" key="1">
    <source>
        <dbReference type="EMBL" id="GIX75337.1"/>
    </source>
</evidence>
<keyword evidence="2" id="KW-1185">Reference proteome</keyword>